<organism evidence="4 5">
    <name type="scientific">Kockovaella imperatae</name>
    <dbReference type="NCBI Taxonomy" id="4999"/>
    <lineage>
        <taxon>Eukaryota</taxon>
        <taxon>Fungi</taxon>
        <taxon>Dikarya</taxon>
        <taxon>Basidiomycota</taxon>
        <taxon>Agaricomycotina</taxon>
        <taxon>Tremellomycetes</taxon>
        <taxon>Tremellales</taxon>
        <taxon>Cuniculitremaceae</taxon>
        <taxon>Kockovaella</taxon>
    </lineage>
</organism>
<sequence length="507" mass="57520">MSVNQQTQKKRRNTRACDRCHKASIKCSPDVSGDSCSSCAAFGCHCTYDRPRKRRGPPPKISHPAALSPEKARWSHQPVASHSTIVALCQVFHHVCYPIFPYFHWPSFAALVDSREYDHHQSFFTLVMAVCADASARVHDGAQIPPTTLLNKRELYPPSELFYHTCLDSMQDMTDFDFHVMRAEAILGLLCLQYNDLRGTYRHIHRYLGMSAEIGFHNEARWPSDLDCIAREERRRLFWQQYQLDVYLAVTFGSAVRHREAQFNVRYPTEVVDDEDISADGVVVRTDQPSFLRGWNFVVDLYRILEHVNDRVRDQRPLAPTDPEFAVSTLFAKDSHQTPSTGDIFDMIQRLYDALPNAFKETKEMIGDPKADRFAFQAANIVISMTTVKMALVGSEEQSVPQRCAIASELLSSLSTIPASYIRSSSTAMLHHLAGVGHLLGSVIQRPISQWKYLQVRSVLLAMADLISTLESGYIHPRDIAGKVRTHVQRIDRYMEEALMETGKVSG</sequence>
<dbReference type="InterPro" id="IPR001138">
    <property type="entry name" value="Zn2Cys6_DnaBD"/>
</dbReference>
<dbReference type="InterPro" id="IPR007219">
    <property type="entry name" value="XnlR_reg_dom"/>
</dbReference>
<gene>
    <name evidence="4" type="ORF">BD324DRAFT_642810</name>
</gene>
<keyword evidence="1" id="KW-0479">Metal-binding</keyword>
<dbReference type="Gene3D" id="4.10.240.10">
    <property type="entry name" value="Zn(2)-C6 fungal-type DNA-binding domain"/>
    <property type="match status" value="1"/>
</dbReference>
<dbReference type="EMBL" id="NBSH01000010">
    <property type="protein sequence ID" value="ORX35538.1"/>
    <property type="molecule type" value="Genomic_DNA"/>
</dbReference>
<keyword evidence="2" id="KW-0539">Nucleus</keyword>
<evidence type="ECO:0000259" key="3">
    <source>
        <dbReference type="PROSITE" id="PS50048"/>
    </source>
</evidence>
<dbReference type="InterPro" id="IPR050987">
    <property type="entry name" value="AtrR-like"/>
</dbReference>
<dbReference type="PROSITE" id="PS50048">
    <property type="entry name" value="ZN2_CY6_FUNGAL_2"/>
    <property type="match status" value="1"/>
</dbReference>
<dbReference type="GO" id="GO:0000981">
    <property type="term" value="F:DNA-binding transcription factor activity, RNA polymerase II-specific"/>
    <property type="evidence" value="ECO:0007669"/>
    <property type="project" value="InterPro"/>
</dbReference>
<dbReference type="RefSeq" id="XP_021869702.1">
    <property type="nucleotide sequence ID" value="XM_022017507.1"/>
</dbReference>
<dbReference type="CDD" id="cd12148">
    <property type="entry name" value="fungal_TF_MHR"/>
    <property type="match status" value="1"/>
</dbReference>
<dbReference type="Pfam" id="PF00172">
    <property type="entry name" value="Zn_clus"/>
    <property type="match status" value="1"/>
</dbReference>
<dbReference type="InterPro" id="IPR036864">
    <property type="entry name" value="Zn2-C6_fun-type_DNA-bd_sf"/>
</dbReference>
<dbReference type="CDD" id="cd00067">
    <property type="entry name" value="GAL4"/>
    <property type="match status" value="1"/>
</dbReference>
<dbReference type="GO" id="GO:0003677">
    <property type="term" value="F:DNA binding"/>
    <property type="evidence" value="ECO:0007669"/>
    <property type="project" value="InterPro"/>
</dbReference>
<feature type="domain" description="Zn(2)-C6 fungal-type" evidence="3">
    <location>
        <begin position="16"/>
        <end position="48"/>
    </location>
</feature>
<dbReference type="SMART" id="SM00066">
    <property type="entry name" value="GAL4"/>
    <property type="match status" value="1"/>
</dbReference>
<keyword evidence="5" id="KW-1185">Reference proteome</keyword>
<dbReference type="AlphaFoldDB" id="A0A1Y1UBW7"/>
<dbReference type="OrthoDB" id="2123952at2759"/>
<comment type="caution">
    <text evidence="4">The sequence shown here is derived from an EMBL/GenBank/DDBJ whole genome shotgun (WGS) entry which is preliminary data.</text>
</comment>
<dbReference type="GeneID" id="33559316"/>
<dbReference type="Proteomes" id="UP000193218">
    <property type="component" value="Unassembled WGS sequence"/>
</dbReference>
<dbReference type="PANTHER" id="PTHR46910:SF18">
    <property type="entry name" value="ZN(II)2CYS6 TRANSCRIPTION FACTOR (EUROFUNG)"/>
    <property type="match status" value="1"/>
</dbReference>
<dbReference type="PANTHER" id="PTHR46910">
    <property type="entry name" value="TRANSCRIPTION FACTOR PDR1"/>
    <property type="match status" value="1"/>
</dbReference>
<dbReference type="SUPFAM" id="SSF57701">
    <property type="entry name" value="Zn2/Cys6 DNA-binding domain"/>
    <property type="match status" value="1"/>
</dbReference>
<accession>A0A1Y1UBW7</accession>
<evidence type="ECO:0000256" key="2">
    <source>
        <dbReference type="ARBA" id="ARBA00023242"/>
    </source>
</evidence>
<evidence type="ECO:0000313" key="4">
    <source>
        <dbReference type="EMBL" id="ORX35538.1"/>
    </source>
</evidence>
<name>A0A1Y1UBW7_9TREE</name>
<evidence type="ECO:0000313" key="5">
    <source>
        <dbReference type="Proteomes" id="UP000193218"/>
    </source>
</evidence>
<evidence type="ECO:0000256" key="1">
    <source>
        <dbReference type="ARBA" id="ARBA00022723"/>
    </source>
</evidence>
<protein>
    <submittedName>
        <fullName evidence="4">Fungal-specific transcription factor domain-domain-containing protein</fullName>
    </submittedName>
</protein>
<proteinExistence type="predicted"/>
<dbReference type="GO" id="GO:0008270">
    <property type="term" value="F:zinc ion binding"/>
    <property type="evidence" value="ECO:0007669"/>
    <property type="project" value="InterPro"/>
</dbReference>
<dbReference type="GO" id="GO:0006351">
    <property type="term" value="P:DNA-templated transcription"/>
    <property type="evidence" value="ECO:0007669"/>
    <property type="project" value="InterPro"/>
</dbReference>
<reference evidence="4 5" key="1">
    <citation type="submission" date="2017-03" db="EMBL/GenBank/DDBJ databases">
        <title>Widespread Adenine N6-methylation of Active Genes in Fungi.</title>
        <authorList>
            <consortium name="DOE Joint Genome Institute"/>
            <person name="Mondo S.J."/>
            <person name="Dannebaum R.O."/>
            <person name="Kuo R.C."/>
            <person name="Louie K.B."/>
            <person name="Bewick A.J."/>
            <person name="Labutti K."/>
            <person name="Haridas S."/>
            <person name="Kuo A."/>
            <person name="Salamov A."/>
            <person name="Ahrendt S.R."/>
            <person name="Lau R."/>
            <person name="Bowen B.P."/>
            <person name="Lipzen A."/>
            <person name="Sullivan W."/>
            <person name="Andreopoulos W.B."/>
            <person name="Clum A."/>
            <person name="Lindquist E."/>
            <person name="Daum C."/>
            <person name="Northen T.R."/>
            <person name="Ramamoorthy G."/>
            <person name="Schmitz R.J."/>
            <person name="Gryganskyi A."/>
            <person name="Culley D."/>
            <person name="Magnuson J."/>
            <person name="James T.Y."/>
            <person name="O'Malley M.A."/>
            <person name="Stajich J.E."/>
            <person name="Spatafora J.W."/>
            <person name="Visel A."/>
            <person name="Grigoriev I.V."/>
        </authorList>
    </citation>
    <scope>NUCLEOTIDE SEQUENCE [LARGE SCALE GENOMIC DNA]</scope>
    <source>
        <strain evidence="4 5">NRRL Y-17943</strain>
    </source>
</reference>
<dbReference type="Pfam" id="PF04082">
    <property type="entry name" value="Fungal_trans"/>
    <property type="match status" value="1"/>
</dbReference>
<dbReference type="InParanoid" id="A0A1Y1UBW7"/>